<evidence type="ECO:0000313" key="4">
    <source>
        <dbReference type="EnsemblMetazoa" id="HelroP188995"/>
    </source>
</evidence>
<dbReference type="GO" id="GO:0005634">
    <property type="term" value="C:nucleus"/>
    <property type="evidence" value="ECO:0000318"/>
    <property type="project" value="GO_Central"/>
</dbReference>
<dbReference type="PANTHER" id="PTHR12299:SF17">
    <property type="entry name" value="AT19571P-RELATED"/>
    <property type="match status" value="1"/>
</dbReference>
<dbReference type="PANTHER" id="PTHR12299">
    <property type="entry name" value="HYALURONIC ACID-BINDING PROTEIN 4"/>
    <property type="match status" value="1"/>
</dbReference>
<feature type="compositionally biased region" description="Acidic residues" evidence="1">
    <location>
        <begin position="294"/>
        <end position="309"/>
    </location>
</feature>
<dbReference type="OMA" id="NHGAPAR"/>
<gene>
    <name evidence="4" type="primary">20211092</name>
    <name evidence="3" type="ORF">HELRODRAFT_188995</name>
</gene>
<dbReference type="STRING" id="6412.T1FQJ5"/>
<dbReference type="Gene3D" id="6.10.140.1040">
    <property type="match status" value="1"/>
</dbReference>
<dbReference type="Proteomes" id="UP000015101">
    <property type="component" value="Unassembled WGS sequence"/>
</dbReference>
<reference evidence="3 5" key="2">
    <citation type="journal article" date="2013" name="Nature">
        <title>Insights into bilaterian evolution from three spiralian genomes.</title>
        <authorList>
            <person name="Simakov O."/>
            <person name="Marletaz F."/>
            <person name="Cho S.J."/>
            <person name="Edsinger-Gonzales E."/>
            <person name="Havlak P."/>
            <person name="Hellsten U."/>
            <person name="Kuo D.H."/>
            <person name="Larsson T."/>
            <person name="Lv J."/>
            <person name="Arendt D."/>
            <person name="Savage R."/>
            <person name="Osoegawa K."/>
            <person name="de Jong P."/>
            <person name="Grimwood J."/>
            <person name="Chapman J.A."/>
            <person name="Shapiro H."/>
            <person name="Aerts A."/>
            <person name="Otillar R.P."/>
            <person name="Terry A.Y."/>
            <person name="Boore J.L."/>
            <person name="Grigoriev I.V."/>
            <person name="Lindberg D.R."/>
            <person name="Seaver E.C."/>
            <person name="Weisblat D.A."/>
            <person name="Putnam N.H."/>
            <person name="Rokhsar D.S."/>
        </authorList>
    </citation>
    <scope>NUCLEOTIDE SEQUENCE</scope>
</reference>
<feature type="compositionally biased region" description="Basic and acidic residues" evidence="1">
    <location>
        <begin position="345"/>
        <end position="359"/>
    </location>
</feature>
<dbReference type="EMBL" id="AMQM01001113">
    <property type="status" value="NOT_ANNOTATED_CDS"/>
    <property type="molecule type" value="Genomic_DNA"/>
</dbReference>
<dbReference type="KEGG" id="hro:HELRODRAFT_188995"/>
<feature type="domain" description="Hyaluronan/mRNA-binding protein" evidence="2">
    <location>
        <begin position="168"/>
        <end position="277"/>
    </location>
</feature>
<feature type="region of interest" description="Disordered" evidence="1">
    <location>
        <begin position="292"/>
        <end position="375"/>
    </location>
</feature>
<evidence type="ECO:0000313" key="3">
    <source>
        <dbReference type="EMBL" id="ESN99083.1"/>
    </source>
</evidence>
<dbReference type="InterPro" id="IPR039764">
    <property type="entry name" value="HABP4/SERBP1-like"/>
</dbReference>
<dbReference type="HOGENOM" id="CLU_037366_1_1_1"/>
<protein>
    <recommendedName>
        <fullName evidence="2">Hyaluronan/mRNA-binding protein domain-containing protein</fullName>
    </recommendedName>
</protein>
<sequence>MEYRINVNNKFAAIEADDDNEADPIEALMKLQEQLILSKKTAATAKKPAVGVTKKNISSTVASKNDKNFQKSNSGAAKPGNARTAVATTNNATSKSSPSRPQVNKFSERPPRFAENVSSGMNEAKPFESWGGEAKPDRDEPFRGRGGYRRGGYNRGGRGGHDGLDRNVKREFDRHSGSDKSGLKPHEKREGGGAHNWGSVKDDIADHMNNAGVSDLTDTNRSDPTEENVLPDQPVVDGEAEVKKEPEEKQLTLDEWKKLEDEKRVKSQFNIRKANEGCSDPKWNKMFVLKKKEDDEEEEYEEEDDDDSGFDGKKSKNVVPIRITFNDARRGNRGRGGRGGPGGSRRNDGDVMEKKKTKEAPAPNVADEKDFPSLS</sequence>
<feature type="compositionally biased region" description="Basic and acidic residues" evidence="1">
    <location>
        <begin position="366"/>
        <end position="375"/>
    </location>
</feature>
<feature type="compositionally biased region" description="Low complexity" evidence="1">
    <location>
        <begin position="41"/>
        <end position="55"/>
    </location>
</feature>
<reference evidence="4" key="3">
    <citation type="submission" date="2015-06" db="UniProtKB">
        <authorList>
            <consortium name="EnsemblMetazoa"/>
        </authorList>
    </citation>
    <scope>IDENTIFICATION</scope>
</reference>
<feature type="region of interest" description="Disordered" evidence="1">
    <location>
        <begin position="41"/>
        <end position="249"/>
    </location>
</feature>
<dbReference type="InterPro" id="IPR006861">
    <property type="entry name" value="HABP4_PAIRBP1-bd"/>
</dbReference>
<dbReference type="GO" id="GO:0005737">
    <property type="term" value="C:cytoplasm"/>
    <property type="evidence" value="ECO:0000318"/>
    <property type="project" value="GO_Central"/>
</dbReference>
<feature type="compositionally biased region" description="Basic and acidic residues" evidence="1">
    <location>
        <begin position="240"/>
        <end position="249"/>
    </location>
</feature>
<dbReference type="SMART" id="SM01233">
    <property type="entry name" value="HABP4_PAI-RBP1"/>
    <property type="match status" value="1"/>
</dbReference>
<evidence type="ECO:0000256" key="1">
    <source>
        <dbReference type="SAM" id="MobiDB-lite"/>
    </source>
</evidence>
<dbReference type="FunCoup" id="T1FQJ5">
    <property type="interactions" value="1408"/>
</dbReference>
<dbReference type="AlphaFoldDB" id="T1FQJ5"/>
<dbReference type="EMBL" id="KB097143">
    <property type="protein sequence ID" value="ESN99083.1"/>
    <property type="molecule type" value="Genomic_DNA"/>
</dbReference>
<feature type="compositionally biased region" description="Basic and acidic residues" evidence="1">
    <location>
        <begin position="134"/>
        <end position="143"/>
    </location>
</feature>
<organism evidence="4 5">
    <name type="scientific">Helobdella robusta</name>
    <name type="common">Californian leech</name>
    <dbReference type="NCBI Taxonomy" id="6412"/>
    <lineage>
        <taxon>Eukaryota</taxon>
        <taxon>Metazoa</taxon>
        <taxon>Spiralia</taxon>
        <taxon>Lophotrochozoa</taxon>
        <taxon>Annelida</taxon>
        <taxon>Clitellata</taxon>
        <taxon>Hirudinea</taxon>
        <taxon>Rhynchobdellida</taxon>
        <taxon>Glossiphoniidae</taxon>
        <taxon>Helobdella</taxon>
    </lineage>
</organism>
<proteinExistence type="predicted"/>
<evidence type="ECO:0000313" key="5">
    <source>
        <dbReference type="Proteomes" id="UP000015101"/>
    </source>
</evidence>
<dbReference type="RefSeq" id="XP_009022984.1">
    <property type="nucleotide sequence ID" value="XM_009024736.1"/>
</dbReference>
<evidence type="ECO:0000259" key="2">
    <source>
        <dbReference type="SMART" id="SM01233"/>
    </source>
</evidence>
<dbReference type="GeneID" id="20211092"/>
<name>T1FQJ5_HELRO</name>
<dbReference type="GO" id="GO:0003723">
    <property type="term" value="F:RNA binding"/>
    <property type="evidence" value="ECO:0000318"/>
    <property type="project" value="GO_Central"/>
</dbReference>
<dbReference type="Pfam" id="PF04774">
    <property type="entry name" value="HABP4_PAI-RBP1"/>
    <property type="match status" value="1"/>
</dbReference>
<dbReference type="InParanoid" id="T1FQJ5"/>
<feature type="compositionally biased region" description="Low complexity" evidence="1">
    <location>
        <begin position="81"/>
        <end position="99"/>
    </location>
</feature>
<dbReference type="eggNOG" id="KOG2945">
    <property type="taxonomic scope" value="Eukaryota"/>
</dbReference>
<accession>T1FQJ5</accession>
<keyword evidence="5" id="KW-1185">Reference proteome</keyword>
<feature type="compositionally biased region" description="Basic and acidic residues" evidence="1">
    <location>
        <begin position="159"/>
        <end position="192"/>
    </location>
</feature>
<dbReference type="OrthoDB" id="6022699at2759"/>
<reference evidence="5" key="1">
    <citation type="submission" date="2012-12" db="EMBL/GenBank/DDBJ databases">
        <authorList>
            <person name="Hellsten U."/>
            <person name="Grimwood J."/>
            <person name="Chapman J.A."/>
            <person name="Shapiro H."/>
            <person name="Aerts A."/>
            <person name="Otillar R.P."/>
            <person name="Terry A.Y."/>
            <person name="Boore J.L."/>
            <person name="Simakov O."/>
            <person name="Marletaz F."/>
            <person name="Cho S.-J."/>
            <person name="Edsinger-Gonzales E."/>
            <person name="Havlak P."/>
            <person name="Kuo D.-H."/>
            <person name="Larsson T."/>
            <person name="Lv J."/>
            <person name="Arendt D."/>
            <person name="Savage R."/>
            <person name="Osoegawa K."/>
            <person name="de Jong P."/>
            <person name="Lindberg D.R."/>
            <person name="Seaver E.C."/>
            <person name="Weisblat D.A."/>
            <person name="Putnam N.H."/>
            <person name="Grigoriev I.V."/>
            <person name="Rokhsar D.S."/>
        </authorList>
    </citation>
    <scope>NUCLEOTIDE SEQUENCE</scope>
</reference>
<dbReference type="EnsemblMetazoa" id="HelroT188995">
    <property type="protein sequence ID" value="HelroP188995"/>
    <property type="gene ID" value="HelroG188995"/>
</dbReference>
<dbReference type="CTD" id="20211092"/>